<comment type="caution">
    <text evidence="3">The sequence shown here is derived from an EMBL/GenBank/DDBJ whole genome shotgun (WGS) entry which is preliminary data.</text>
</comment>
<evidence type="ECO:0000256" key="1">
    <source>
        <dbReference type="RuleBase" id="RU365086"/>
    </source>
</evidence>
<organism evidence="3 4">
    <name type="scientific">Spraguea lophii (strain 42_110)</name>
    <name type="common">Microsporidian parasite</name>
    <dbReference type="NCBI Taxonomy" id="1358809"/>
    <lineage>
        <taxon>Eukaryota</taxon>
        <taxon>Fungi</taxon>
        <taxon>Fungi incertae sedis</taxon>
        <taxon>Microsporidia</taxon>
        <taxon>Spragueidae</taxon>
        <taxon>Spraguea</taxon>
    </lineage>
</organism>
<dbReference type="InParanoid" id="S7W7G4"/>
<dbReference type="EC" id="2.3.1.4" evidence="1"/>
<dbReference type="GO" id="GO:0006048">
    <property type="term" value="P:UDP-N-acetylglucosamine biosynthetic process"/>
    <property type="evidence" value="ECO:0007669"/>
    <property type="project" value="UniProtKB-UniRule"/>
</dbReference>
<dbReference type="GO" id="GO:0004343">
    <property type="term" value="F:glucosamine 6-phosphate N-acetyltransferase activity"/>
    <property type="evidence" value="ECO:0007669"/>
    <property type="project" value="UniProtKB-UniRule"/>
</dbReference>
<dbReference type="VEuPathDB" id="MicrosporidiaDB:SLOPH_2164"/>
<dbReference type="UniPathway" id="UPA00113">
    <property type="reaction ID" value="UER00529"/>
</dbReference>
<dbReference type="HOGENOM" id="CLU_072095_3_0_1"/>
<proteinExistence type="inferred from homology"/>
<gene>
    <name evidence="3" type="ORF">SLOPH_2164</name>
</gene>
<evidence type="ECO:0000313" key="4">
    <source>
        <dbReference type="Proteomes" id="UP000014978"/>
    </source>
</evidence>
<comment type="catalytic activity">
    <reaction evidence="1">
        <text>D-glucosamine 6-phosphate + acetyl-CoA = N-acetyl-D-glucosamine 6-phosphate + CoA + H(+)</text>
        <dbReference type="Rhea" id="RHEA:10292"/>
        <dbReference type="ChEBI" id="CHEBI:15378"/>
        <dbReference type="ChEBI" id="CHEBI:57287"/>
        <dbReference type="ChEBI" id="CHEBI:57288"/>
        <dbReference type="ChEBI" id="CHEBI:57513"/>
        <dbReference type="ChEBI" id="CHEBI:58725"/>
        <dbReference type="EC" id="2.3.1.4"/>
    </reaction>
</comment>
<dbReference type="FunCoup" id="S7W7G4">
    <property type="interactions" value="48"/>
</dbReference>
<dbReference type="Pfam" id="PF00583">
    <property type="entry name" value="Acetyltransf_1"/>
    <property type="match status" value="1"/>
</dbReference>
<dbReference type="PROSITE" id="PS51186">
    <property type="entry name" value="GNAT"/>
    <property type="match status" value="1"/>
</dbReference>
<reference evidence="4" key="1">
    <citation type="journal article" date="2013" name="PLoS Genet.">
        <title>The genome of Spraguea lophii and the basis of host-microsporidian interactions.</title>
        <authorList>
            <person name="Campbell S.E."/>
            <person name="Williams T.A."/>
            <person name="Yousuf A."/>
            <person name="Soanes D.M."/>
            <person name="Paszkiewicz K.H."/>
            <person name="Williams B.A.P."/>
        </authorList>
    </citation>
    <scope>NUCLEOTIDE SEQUENCE [LARGE SCALE GENOMIC DNA]</scope>
    <source>
        <strain evidence="4">42_110</strain>
    </source>
</reference>
<evidence type="ECO:0000313" key="3">
    <source>
        <dbReference type="EMBL" id="EPR78795.1"/>
    </source>
</evidence>
<dbReference type="EMBL" id="ATCN01000564">
    <property type="protein sequence ID" value="EPR78795.1"/>
    <property type="molecule type" value="Genomic_DNA"/>
</dbReference>
<accession>S7W7G4</accession>
<keyword evidence="1" id="KW-0012">Acyltransferase</keyword>
<dbReference type="STRING" id="1358809.S7W7G4"/>
<dbReference type="PANTHER" id="PTHR13355:SF11">
    <property type="entry name" value="GLUCOSAMINE 6-PHOSPHATE N-ACETYLTRANSFERASE"/>
    <property type="match status" value="1"/>
</dbReference>
<sequence>MLLRELELEDYKKGFVECLKELTEVGDISEEAFLKRYNKIKYKEIYIIVAEENNVVVGAGTVFFEPKFIRNLGTKAYIEDIVVRGKYRGRGIGKKIIEKLVEYAKSNNVYKIVLCCDENKVKFYEKCGFERKGVEMVMYRVDK</sequence>
<dbReference type="OrthoDB" id="10039976at2759"/>
<keyword evidence="4" id="KW-1185">Reference proteome</keyword>
<dbReference type="PANTHER" id="PTHR13355">
    <property type="entry name" value="GLUCOSAMINE 6-PHOSPHATE N-ACETYLTRANSFERASE"/>
    <property type="match status" value="1"/>
</dbReference>
<evidence type="ECO:0000259" key="2">
    <source>
        <dbReference type="PROSITE" id="PS51186"/>
    </source>
</evidence>
<comment type="pathway">
    <text evidence="1">Nucleotide-sugar biosynthesis; UDP-N-acetyl-alpha-D-glucosamine biosynthesis; N-acetyl-alpha-D-glucosamine 1-phosphate from alpha-D-glucosamine 6-phosphate (route I): step 1/2.</text>
</comment>
<feature type="domain" description="N-acetyltransferase" evidence="2">
    <location>
        <begin position="1"/>
        <end position="143"/>
    </location>
</feature>
<dbReference type="CDD" id="cd04301">
    <property type="entry name" value="NAT_SF"/>
    <property type="match status" value="1"/>
</dbReference>
<dbReference type="InterPro" id="IPR000182">
    <property type="entry name" value="GNAT_dom"/>
</dbReference>
<dbReference type="Proteomes" id="UP000014978">
    <property type="component" value="Unassembled WGS sequence"/>
</dbReference>
<keyword evidence="1 3" id="KW-0808">Transferase</keyword>
<protein>
    <recommendedName>
        <fullName evidence="1">Glucosamine 6-phosphate N-acetyltransferase</fullName>
        <ecNumber evidence="1">2.3.1.4</ecNumber>
    </recommendedName>
</protein>
<comment type="similarity">
    <text evidence="1">Belongs to the acetyltransferase family. GNA1 subfamily.</text>
</comment>
<dbReference type="OMA" id="ICISKAY"/>
<dbReference type="SUPFAM" id="SSF55729">
    <property type="entry name" value="Acyl-CoA N-acyltransferases (Nat)"/>
    <property type="match status" value="1"/>
</dbReference>
<dbReference type="Gene3D" id="3.40.630.30">
    <property type="match status" value="1"/>
</dbReference>
<dbReference type="AlphaFoldDB" id="S7W7G4"/>
<name>S7W7G4_SPRLO</name>
<dbReference type="InterPro" id="IPR039143">
    <property type="entry name" value="GNPNAT1-like"/>
</dbReference>
<dbReference type="InterPro" id="IPR016181">
    <property type="entry name" value="Acyl_CoA_acyltransferase"/>
</dbReference>